<dbReference type="Pfam" id="PF19866">
    <property type="entry name" value="DUF6339"/>
    <property type="match status" value="1"/>
</dbReference>
<accession>A0A0M2SLW9</accession>
<evidence type="ECO:0000313" key="2">
    <source>
        <dbReference type="Proteomes" id="UP000034287"/>
    </source>
</evidence>
<dbReference type="EMBL" id="LAYZ01000002">
    <property type="protein sequence ID" value="KKK35223.1"/>
    <property type="molecule type" value="Genomic_DNA"/>
</dbReference>
<proteinExistence type="predicted"/>
<dbReference type="InterPro" id="IPR045920">
    <property type="entry name" value="DUF6339"/>
</dbReference>
<organism evidence="1 2">
    <name type="scientific">Salinicoccus sediminis</name>
    <dbReference type="NCBI Taxonomy" id="1432562"/>
    <lineage>
        <taxon>Bacteria</taxon>
        <taxon>Bacillati</taxon>
        <taxon>Bacillota</taxon>
        <taxon>Bacilli</taxon>
        <taxon>Bacillales</taxon>
        <taxon>Staphylococcaceae</taxon>
        <taxon>Salinicoccus</taxon>
    </lineage>
</organism>
<dbReference type="Proteomes" id="UP000034287">
    <property type="component" value="Unassembled WGS sequence"/>
</dbReference>
<protein>
    <submittedName>
        <fullName evidence="1">Uncharacterized protein</fullName>
    </submittedName>
</protein>
<sequence>MGHLTVAEAENEKLWVALENTFYLNYHLDQLKNAPEKSIEARTVFTRSKKRSLVLNNLSLLWWIGYYMYDESNRENPYHYADYFVKNSYRGNSVAFLSSNIVSNKELVLGVLAAIMELEKNNGMIVNRYSYTNSNKLLNQVSGVSVIDILNRHDIKEIIKDNLLNMDKIRVEKKVVPVSQ</sequence>
<comment type="caution">
    <text evidence="1">The sequence shown here is derived from an EMBL/GenBank/DDBJ whole genome shotgun (WGS) entry which is preliminary data.</text>
</comment>
<reference evidence="1 2" key="1">
    <citation type="submission" date="2015-04" db="EMBL/GenBank/DDBJ databases">
        <title>Taxonomic description and genome sequence of Salinicoccus sediminis sp. nov., a novel hyper halotolerant bacterium isolated from marine sediment.</title>
        <authorList>
            <person name="Mathan Kumar R."/>
            <person name="Kaur G."/>
            <person name="Kumar N."/>
            <person name="Kumar A."/>
            <person name="Singh N.K."/>
            <person name="Kaur N."/>
            <person name="Mayilraj S."/>
        </authorList>
    </citation>
    <scope>NUCLEOTIDE SEQUENCE [LARGE SCALE GENOMIC DNA]</scope>
    <source>
        <strain evidence="1 2">SV-16</strain>
    </source>
</reference>
<dbReference type="AlphaFoldDB" id="A0A0M2SLW9"/>
<evidence type="ECO:0000313" key="1">
    <source>
        <dbReference type="EMBL" id="KKK35223.1"/>
    </source>
</evidence>
<gene>
    <name evidence="1" type="ORF">WN59_05035</name>
</gene>
<name>A0A0M2SLW9_9STAP</name>
<dbReference type="STRING" id="1432562.WN59_05035"/>
<keyword evidence="2" id="KW-1185">Reference proteome</keyword>
<dbReference type="PATRIC" id="fig|1432562.3.peg.995"/>